<feature type="transmembrane region" description="Helical" evidence="1">
    <location>
        <begin position="5"/>
        <end position="21"/>
    </location>
</feature>
<dbReference type="EMBL" id="JAKNAP010000014">
    <property type="protein sequence ID" value="MDE1356911.1"/>
    <property type="molecule type" value="Genomic_DNA"/>
</dbReference>
<keyword evidence="1" id="KW-0472">Membrane</keyword>
<reference evidence="2" key="1">
    <citation type="submission" date="2022-02" db="EMBL/GenBank/DDBJ databases">
        <title>Emergence and expansion in Europe of a Vibrio aestuarianus clonal complex pathogenic for oysters.</title>
        <authorList>
            <person name="Mesnil A."/>
            <person name="Travers M.-A."/>
        </authorList>
    </citation>
    <scope>NUCLEOTIDE SEQUENCE</scope>
    <source>
        <strain evidence="3">151-ITT-15-cp-1</strain>
        <strain evidence="2">19_064_15T1</strain>
    </source>
</reference>
<protein>
    <submittedName>
        <fullName evidence="2">DUF2878 domain-containing protein</fullName>
    </submittedName>
</protein>
<evidence type="ECO:0000313" key="2">
    <source>
        <dbReference type="EMBL" id="MDE1345472.1"/>
    </source>
</evidence>
<dbReference type="Proteomes" id="UP001140973">
    <property type="component" value="Unassembled WGS sequence"/>
</dbReference>
<feature type="transmembrane region" description="Helical" evidence="1">
    <location>
        <begin position="27"/>
        <end position="43"/>
    </location>
</feature>
<dbReference type="Proteomes" id="UP001140978">
    <property type="component" value="Unassembled WGS sequence"/>
</dbReference>
<sequence>MMKKLWLVSVWFQIIWLVAVLGTDAWQWVTVCLVLATLIYTVIKQRIALERVIILAFVGVAVDLLNMKFDVIVFPSSQFPIWLMALWFAFSWYAYYIVQYVNRFPSALVSMIGGISGCLCYWAAQRLGAAQFGLPTLPVLLILWLEWTMICTLMLRIFRDVQLKNKELSSRHHSAMHNHKR</sequence>
<dbReference type="AlphaFoldDB" id="A0A9X4FBS1"/>
<dbReference type="Pfam" id="PF11086">
    <property type="entry name" value="DUF2878"/>
    <property type="match status" value="1"/>
</dbReference>
<proteinExistence type="predicted"/>
<dbReference type="RefSeq" id="WP_253910151.1">
    <property type="nucleotide sequence ID" value="NZ_JAKNAO010000006.1"/>
</dbReference>
<organism evidence="2 4">
    <name type="scientific">Vibrio aestuarianus</name>
    <dbReference type="NCBI Taxonomy" id="28171"/>
    <lineage>
        <taxon>Bacteria</taxon>
        <taxon>Pseudomonadati</taxon>
        <taxon>Pseudomonadota</taxon>
        <taxon>Gammaproteobacteria</taxon>
        <taxon>Vibrionales</taxon>
        <taxon>Vibrionaceae</taxon>
        <taxon>Vibrio</taxon>
    </lineage>
</organism>
<evidence type="ECO:0000256" key="1">
    <source>
        <dbReference type="SAM" id="Phobius"/>
    </source>
</evidence>
<evidence type="ECO:0000313" key="4">
    <source>
        <dbReference type="Proteomes" id="UP001140978"/>
    </source>
</evidence>
<dbReference type="InterPro" id="IPR021306">
    <property type="entry name" value="DUF2878"/>
</dbReference>
<name>A0A9X4FBS1_9VIBR</name>
<feature type="transmembrane region" description="Helical" evidence="1">
    <location>
        <begin position="105"/>
        <end position="124"/>
    </location>
</feature>
<evidence type="ECO:0000313" key="3">
    <source>
        <dbReference type="EMBL" id="MDE1356911.1"/>
    </source>
</evidence>
<keyword evidence="1" id="KW-0812">Transmembrane</keyword>
<keyword evidence="1" id="KW-1133">Transmembrane helix</keyword>
<feature type="transmembrane region" description="Helical" evidence="1">
    <location>
        <begin position="136"/>
        <end position="158"/>
    </location>
</feature>
<accession>A0A9X4FBS1</accession>
<feature type="transmembrane region" description="Helical" evidence="1">
    <location>
        <begin position="79"/>
        <end position="98"/>
    </location>
</feature>
<comment type="caution">
    <text evidence="2">The sequence shown here is derived from an EMBL/GenBank/DDBJ whole genome shotgun (WGS) entry which is preliminary data.</text>
</comment>
<gene>
    <name evidence="3" type="ORF">L9W73_06255</name>
    <name evidence="2" type="ORF">L9X51_03325</name>
</gene>
<feature type="transmembrane region" description="Helical" evidence="1">
    <location>
        <begin position="52"/>
        <end position="73"/>
    </location>
</feature>
<dbReference type="EMBL" id="JAKNAX010000006">
    <property type="protein sequence ID" value="MDE1345472.1"/>
    <property type="molecule type" value="Genomic_DNA"/>
</dbReference>